<accession>A0A0C9MWD7</accession>
<evidence type="ECO:0000259" key="1">
    <source>
        <dbReference type="Pfam" id="PF13843"/>
    </source>
</evidence>
<dbReference type="Pfam" id="PF13843">
    <property type="entry name" value="DDE_Tnp_1_7"/>
    <property type="match status" value="1"/>
</dbReference>
<feature type="domain" description="PiggyBac transposable element-derived protein" evidence="1">
    <location>
        <begin position="3"/>
        <end position="155"/>
    </location>
</feature>
<proteinExistence type="predicted"/>
<feature type="non-terminal residue" evidence="2">
    <location>
        <position position="355"/>
    </location>
</feature>
<dbReference type="PANTHER" id="PTHR46599">
    <property type="entry name" value="PIGGYBAC TRANSPOSABLE ELEMENT-DERIVED PROTEIN 4"/>
    <property type="match status" value="1"/>
</dbReference>
<protein>
    <recommendedName>
        <fullName evidence="1">PiggyBac transposable element-derived protein domain-containing protein</fullName>
    </recommendedName>
</protein>
<sequence length="355" mass="40589">MCRFNNISSLHVFVVPNGELANTDPVYQTQSFLKAFNDRMAEKMRPGRHMCVDESMNQWLGNGMPNLKKVPRKQLHSVGQEYKTIADSFTQIVMRMDFCGSSLERRSRSTEDRPIVATVKRLKSPWHYSGRVIIADSWLGSPEMAQKLMDIGLYFIMQSTVPSEHLFVGAFRDLKAKALLATCSTTTNGSTQRFRDPISKEGIWENKNDCNFFFEGSVDTSNNRRDNVVNLHNVKCRYRWELRCLSFFLAVTEANTFSAFKFFSVGGKDVDHSEFRWRLTESLMKHIQELNNGLYSEGMHSKSHIPRSNGHSLVSLGVNTQGNYIRRQCGKCKKKTQNRSSCDTTALCKTCFATH</sequence>
<keyword evidence="3" id="KW-1185">Reference proteome</keyword>
<dbReference type="PANTHER" id="PTHR46599:SF3">
    <property type="entry name" value="PIGGYBAC TRANSPOSABLE ELEMENT-DERIVED PROTEIN 4"/>
    <property type="match status" value="1"/>
</dbReference>
<evidence type="ECO:0000313" key="2">
    <source>
        <dbReference type="EMBL" id="GAN11694.1"/>
    </source>
</evidence>
<gene>
    <name evidence="2" type="ORF">MAM1_0820d11275</name>
</gene>
<dbReference type="STRING" id="91626.A0A0C9MWD7"/>
<dbReference type="Proteomes" id="UP000053815">
    <property type="component" value="Unassembled WGS sequence"/>
</dbReference>
<name>A0A0C9MWD7_9FUNG</name>
<organism evidence="2">
    <name type="scientific">Mucor ambiguus</name>
    <dbReference type="NCBI Taxonomy" id="91626"/>
    <lineage>
        <taxon>Eukaryota</taxon>
        <taxon>Fungi</taxon>
        <taxon>Fungi incertae sedis</taxon>
        <taxon>Mucoromycota</taxon>
        <taxon>Mucoromycotina</taxon>
        <taxon>Mucoromycetes</taxon>
        <taxon>Mucorales</taxon>
        <taxon>Mucorineae</taxon>
        <taxon>Mucoraceae</taxon>
        <taxon>Mucor</taxon>
    </lineage>
</organism>
<dbReference type="AlphaFoldDB" id="A0A0C9MWD7"/>
<dbReference type="OrthoDB" id="2286379at2759"/>
<dbReference type="InterPro" id="IPR029526">
    <property type="entry name" value="PGBD"/>
</dbReference>
<evidence type="ECO:0000313" key="3">
    <source>
        <dbReference type="Proteomes" id="UP000053815"/>
    </source>
</evidence>
<reference evidence="2" key="1">
    <citation type="submission" date="2014-09" db="EMBL/GenBank/DDBJ databases">
        <title>Draft genome sequence of an oleaginous Mucoromycotina fungus Mucor ambiguus NBRC6742.</title>
        <authorList>
            <person name="Takeda I."/>
            <person name="Yamane N."/>
            <person name="Morita T."/>
            <person name="Tamano K."/>
            <person name="Machida M."/>
            <person name="Baker S."/>
            <person name="Koike H."/>
        </authorList>
    </citation>
    <scope>NUCLEOTIDE SEQUENCE</scope>
    <source>
        <strain evidence="2">NBRC 6742</strain>
    </source>
</reference>
<dbReference type="EMBL" id="DF837109">
    <property type="protein sequence ID" value="GAN11694.1"/>
    <property type="molecule type" value="Genomic_DNA"/>
</dbReference>